<sequence length="113" mass="13298">MVFDVDGPSYNGSQGLTLYQDRNFVTSHNLPAVSDDVAEERIKLLKEEVLHMRENQERILQERLEAEVQQRVEHEVSRLRQQSDDQFKFMEERWSHMMSEMVLSSRSSSNPSL</sequence>
<keyword evidence="2" id="KW-1185">Reference proteome</keyword>
<accession>A0A9J5ZTM4</accession>
<evidence type="ECO:0000313" key="1">
    <source>
        <dbReference type="EMBL" id="KAG5615451.1"/>
    </source>
</evidence>
<comment type="caution">
    <text evidence="1">The sequence shown here is derived from an EMBL/GenBank/DDBJ whole genome shotgun (WGS) entry which is preliminary data.</text>
</comment>
<dbReference type="EMBL" id="JACXVP010000003">
    <property type="protein sequence ID" value="KAG5615451.1"/>
    <property type="molecule type" value="Genomic_DNA"/>
</dbReference>
<proteinExistence type="predicted"/>
<protein>
    <submittedName>
        <fullName evidence="1">Uncharacterized protein</fullName>
    </submittedName>
</protein>
<reference evidence="1 2" key="1">
    <citation type="submission" date="2020-09" db="EMBL/GenBank/DDBJ databases">
        <title>De no assembly of potato wild relative species, Solanum commersonii.</title>
        <authorList>
            <person name="Cho K."/>
        </authorList>
    </citation>
    <scope>NUCLEOTIDE SEQUENCE [LARGE SCALE GENOMIC DNA]</scope>
    <source>
        <strain evidence="1">LZ3.2</strain>
        <tissue evidence="1">Leaf</tissue>
    </source>
</reference>
<dbReference type="AlphaFoldDB" id="A0A9J5ZTM4"/>
<dbReference type="Proteomes" id="UP000824120">
    <property type="component" value="Chromosome 3"/>
</dbReference>
<organism evidence="1 2">
    <name type="scientific">Solanum commersonii</name>
    <name type="common">Commerson's wild potato</name>
    <name type="synonym">Commerson's nightshade</name>
    <dbReference type="NCBI Taxonomy" id="4109"/>
    <lineage>
        <taxon>Eukaryota</taxon>
        <taxon>Viridiplantae</taxon>
        <taxon>Streptophyta</taxon>
        <taxon>Embryophyta</taxon>
        <taxon>Tracheophyta</taxon>
        <taxon>Spermatophyta</taxon>
        <taxon>Magnoliopsida</taxon>
        <taxon>eudicotyledons</taxon>
        <taxon>Gunneridae</taxon>
        <taxon>Pentapetalae</taxon>
        <taxon>asterids</taxon>
        <taxon>lamiids</taxon>
        <taxon>Solanales</taxon>
        <taxon>Solanaceae</taxon>
        <taxon>Solanoideae</taxon>
        <taxon>Solaneae</taxon>
        <taxon>Solanum</taxon>
    </lineage>
</organism>
<evidence type="ECO:0000313" key="2">
    <source>
        <dbReference type="Proteomes" id="UP000824120"/>
    </source>
</evidence>
<dbReference type="OrthoDB" id="1305418at2759"/>
<gene>
    <name evidence="1" type="ORF">H5410_015275</name>
</gene>
<name>A0A9J5ZTM4_SOLCO</name>